<evidence type="ECO:0000256" key="2">
    <source>
        <dbReference type="ARBA" id="ARBA00022857"/>
    </source>
</evidence>
<dbReference type="InterPro" id="IPR000415">
    <property type="entry name" value="Nitroreductase-like"/>
</dbReference>
<dbReference type="SUPFAM" id="SSF55469">
    <property type="entry name" value="FMN-dependent nitroreductase-like"/>
    <property type="match status" value="1"/>
</dbReference>
<keyword evidence="2" id="KW-0521">NADP</keyword>
<comment type="similarity">
    <text evidence="1">Belongs to the nitroreductase family.</text>
</comment>
<accession>A0A9D1Q5U4</accession>
<sequence length="215" mass="24720">MKLIADVAQRRYTCKAYDPSKKIPKDAIEQLYTVLRNSPSSVNSQPWHFMIAESDAAKEKILPAIFEFNRPRILNASHVVIFLSRNEFPNEYLTQIVDQEEQDQRFPKAEMKEANDKGRRYFVGLNSESEADLHNWQNKQIYIALGNLLFAAAALDIDSTPIEGFDAKKLDEILDLTAKGYRSVVIASLGYRSEEDFNADFKKSRLPFEDIFTIF</sequence>
<dbReference type="Pfam" id="PF00881">
    <property type="entry name" value="Nitroreductase"/>
    <property type="match status" value="1"/>
</dbReference>
<gene>
    <name evidence="5" type="primary">nfsB</name>
    <name evidence="5" type="ORF">H9889_02320</name>
</gene>
<evidence type="ECO:0000313" key="5">
    <source>
        <dbReference type="EMBL" id="HIW06150.1"/>
    </source>
</evidence>
<dbReference type="GO" id="GO:0004155">
    <property type="term" value="F:6,7-dihydropteridine reductase activity"/>
    <property type="evidence" value="ECO:0007669"/>
    <property type="project" value="UniProtKB-EC"/>
</dbReference>
<reference evidence="5" key="1">
    <citation type="journal article" date="2021" name="PeerJ">
        <title>Extensive microbial diversity within the chicken gut microbiome revealed by metagenomics and culture.</title>
        <authorList>
            <person name="Gilroy R."/>
            <person name="Ravi A."/>
            <person name="Getino M."/>
            <person name="Pursley I."/>
            <person name="Horton D.L."/>
            <person name="Alikhan N.F."/>
            <person name="Baker D."/>
            <person name="Gharbi K."/>
            <person name="Hall N."/>
            <person name="Watson M."/>
            <person name="Adriaenssens E.M."/>
            <person name="Foster-Nyarko E."/>
            <person name="Jarju S."/>
            <person name="Secka A."/>
            <person name="Antonio M."/>
            <person name="Oren A."/>
            <person name="Chaudhuri R.R."/>
            <person name="La Ragione R."/>
            <person name="Hildebrand F."/>
            <person name="Pallen M.J."/>
        </authorList>
    </citation>
    <scope>NUCLEOTIDE SEQUENCE</scope>
    <source>
        <strain evidence="5">CHK160-9182</strain>
    </source>
</reference>
<proteinExistence type="inferred from homology"/>
<protein>
    <submittedName>
        <fullName evidence="5">Oxygen-insensitive NAD(P)H nitroreductase</fullName>
        <ecNumber evidence="5">1.5.1.34</ecNumber>
    </submittedName>
</protein>
<dbReference type="EC" id="1.5.1.34" evidence="5"/>
<evidence type="ECO:0000313" key="6">
    <source>
        <dbReference type="Proteomes" id="UP000823934"/>
    </source>
</evidence>
<dbReference type="CDD" id="cd02149">
    <property type="entry name" value="NfsB-like"/>
    <property type="match status" value="1"/>
</dbReference>
<dbReference type="PANTHER" id="PTHR43673">
    <property type="entry name" value="NAD(P)H NITROREDUCTASE YDGI-RELATED"/>
    <property type="match status" value="1"/>
</dbReference>
<dbReference type="InterPro" id="IPR033878">
    <property type="entry name" value="NfsB-like"/>
</dbReference>
<dbReference type="PANTHER" id="PTHR43673:SF10">
    <property type="entry name" value="NADH DEHYDROGENASE_NAD(P)H NITROREDUCTASE XCC3605-RELATED"/>
    <property type="match status" value="1"/>
</dbReference>
<dbReference type="Proteomes" id="UP000823934">
    <property type="component" value="Unassembled WGS sequence"/>
</dbReference>
<evidence type="ECO:0000256" key="1">
    <source>
        <dbReference type="ARBA" id="ARBA00007118"/>
    </source>
</evidence>
<feature type="domain" description="Nitroreductase" evidence="4">
    <location>
        <begin position="9"/>
        <end position="191"/>
    </location>
</feature>
<evidence type="ECO:0000259" key="4">
    <source>
        <dbReference type="Pfam" id="PF00881"/>
    </source>
</evidence>
<evidence type="ECO:0000256" key="3">
    <source>
        <dbReference type="ARBA" id="ARBA00023002"/>
    </source>
</evidence>
<comment type="caution">
    <text evidence="5">The sequence shown here is derived from an EMBL/GenBank/DDBJ whole genome shotgun (WGS) entry which is preliminary data.</text>
</comment>
<keyword evidence="3 5" id="KW-0560">Oxidoreductase</keyword>
<name>A0A9D1Q5U4_9GAMM</name>
<dbReference type="NCBIfam" id="NF008275">
    <property type="entry name" value="PRK11053.1"/>
    <property type="match status" value="1"/>
</dbReference>
<organism evidence="5 6">
    <name type="scientific">Candidatus Ignatzschineria merdigallinarum</name>
    <dbReference type="NCBI Taxonomy" id="2838621"/>
    <lineage>
        <taxon>Bacteria</taxon>
        <taxon>Pseudomonadati</taxon>
        <taxon>Pseudomonadota</taxon>
        <taxon>Gammaproteobacteria</taxon>
        <taxon>Cardiobacteriales</taxon>
        <taxon>Ignatzschineriaceae</taxon>
        <taxon>Ignatzschineria</taxon>
    </lineage>
</organism>
<reference evidence="5" key="2">
    <citation type="submission" date="2021-04" db="EMBL/GenBank/DDBJ databases">
        <authorList>
            <person name="Gilroy R."/>
        </authorList>
    </citation>
    <scope>NUCLEOTIDE SEQUENCE</scope>
    <source>
        <strain evidence="5">CHK160-9182</strain>
    </source>
</reference>
<dbReference type="InterPro" id="IPR029479">
    <property type="entry name" value="Nitroreductase"/>
</dbReference>
<dbReference type="Gene3D" id="3.40.109.10">
    <property type="entry name" value="NADH Oxidase"/>
    <property type="match status" value="1"/>
</dbReference>
<dbReference type="AlphaFoldDB" id="A0A9D1Q5U4"/>
<dbReference type="EMBL" id="DXHP01000054">
    <property type="protein sequence ID" value="HIW06150.1"/>
    <property type="molecule type" value="Genomic_DNA"/>
</dbReference>